<dbReference type="Gene3D" id="1.10.3330.10">
    <property type="entry name" value="Oxo-4-hydroxy-4-carboxy-5-ureidoimidazoline decarboxylase"/>
    <property type="match status" value="1"/>
</dbReference>
<evidence type="ECO:0000256" key="6">
    <source>
        <dbReference type="ARBA" id="ARBA00023239"/>
    </source>
</evidence>
<dbReference type="InterPro" id="IPR017595">
    <property type="entry name" value="OHCU_decarboxylase-2"/>
</dbReference>
<organism evidence="8 9">
    <name type="scientific">Tsukamurella strandjordii</name>
    <dbReference type="NCBI Taxonomy" id="147577"/>
    <lineage>
        <taxon>Bacteria</taxon>
        <taxon>Bacillati</taxon>
        <taxon>Actinomycetota</taxon>
        <taxon>Actinomycetes</taxon>
        <taxon>Mycobacteriales</taxon>
        <taxon>Tsukamurellaceae</taxon>
        <taxon>Tsukamurella</taxon>
    </lineage>
</organism>
<dbReference type="Pfam" id="PF09349">
    <property type="entry name" value="OHCU_decarbox"/>
    <property type="match status" value="1"/>
</dbReference>
<dbReference type="GO" id="GO:0006144">
    <property type="term" value="P:purine nucleobase metabolic process"/>
    <property type="evidence" value="ECO:0007669"/>
    <property type="project" value="UniProtKB-KW"/>
</dbReference>
<evidence type="ECO:0000256" key="2">
    <source>
        <dbReference type="ARBA" id="ARBA00004754"/>
    </source>
</evidence>
<evidence type="ECO:0000313" key="8">
    <source>
        <dbReference type="EMBL" id="MDP0399146.1"/>
    </source>
</evidence>
<keyword evidence="9" id="KW-1185">Reference proteome</keyword>
<comment type="catalytic activity">
    <reaction evidence="1">
        <text>5-hydroxy-2-oxo-4-ureido-2,5-dihydro-1H-imidazole-5-carboxylate + H(+) = (S)-allantoin + CO2</text>
        <dbReference type="Rhea" id="RHEA:26301"/>
        <dbReference type="ChEBI" id="CHEBI:15378"/>
        <dbReference type="ChEBI" id="CHEBI:15678"/>
        <dbReference type="ChEBI" id="CHEBI:16526"/>
        <dbReference type="ChEBI" id="CHEBI:58639"/>
        <dbReference type="EC" id="4.1.1.97"/>
    </reaction>
</comment>
<accession>A0AA90NIQ8</accession>
<keyword evidence="6 8" id="KW-0456">Lyase</keyword>
<evidence type="ECO:0000256" key="4">
    <source>
        <dbReference type="ARBA" id="ARBA00022631"/>
    </source>
</evidence>
<dbReference type="RefSeq" id="WP_220656111.1">
    <property type="nucleotide sequence ID" value="NZ_BAAAII010000002.1"/>
</dbReference>
<sequence>MQLSDFNALDSRDAARLVRVWAAVPAWADAVVAARPYGSTAELVEHASALSAEWTAEDLDAALAHHPRIGQRATGNDADARASASEQAAVSDADTAVRAEIAAANAAYESRFGRVFLVRAAGRSAQEILVEAQRRLTNDDATEIAEGLDALREIATLRMRSDLPEEATA</sequence>
<feature type="domain" description="Oxo-4-hydroxy-4-carboxy-5-ureidoimidazoline decarboxylase" evidence="7">
    <location>
        <begin position="7"/>
        <end position="160"/>
    </location>
</feature>
<evidence type="ECO:0000256" key="5">
    <source>
        <dbReference type="ARBA" id="ARBA00022793"/>
    </source>
</evidence>
<dbReference type="GO" id="GO:0019628">
    <property type="term" value="P:urate catabolic process"/>
    <property type="evidence" value="ECO:0007669"/>
    <property type="project" value="TreeGrafter"/>
</dbReference>
<name>A0AA90NIQ8_9ACTN</name>
<evidence type="ECO:0000256" key="3">
    <source>
        <dbReference type="ARBA" id="ARBA00012257"/>
    </source>
</evidence>
<dbReference type="PANTHER" id="PTHR43466">
    <property type="entry name" value="2-OXO-4-HYDROXY-4-CARBOXY-5-UREIDOIMIDAZOLINE DECARBOXYLASE-RELATED"/>
    <property type="match status" value="1"/>
</dbReference>
<comment type="caution">
    <text evidence="8">The sequence shown here is derived from an EMBL/GenBank/DDBJ whole genome shotgun (WGS) entry which is preliminary data.</text>
</comment>
<gene>
    <name evidence="8" type="primary">uraD</name>
    <name evidence="8" type="ORF">Q7X28_14535</name>
</gene>
<keyword evidence="5" id="KW-0210">Decarboxylase</keyword>
<reference evidence="8" key="1">
    <citation type="submission" date="2023-08" db="EMBL/GenBank/DDBJ databases">
        <title>The draft genome of Tsukamurella strandjordii strain 050030.</title>
        <authorList>
            <person name="Zhao F."/>
            <person name="Feng Y."/>
            <person name="Zong Z."/>
        </authorList>
    </citation>
    <scope>NUCLEOTIDE SEQUENCE</scope>
    <source>
        <strain evidence="8">050030</strain>
    </source>
</reference>
<dbReference type="EMBL" id="JAUTIX010000005">
    <property type="protein sequence ID" value="MDP0399146.1"/>
    <property type="molecule type" value="Genomic_DNA"/>
</dbReference>
<dbReference type="InterPro" id="IPR018020">
    <property type="entry name" value="OHCU_decarboxylase"/>
</dbReference>
<comment type="pathway">
    <text evidence="2">Purine metabolism; urate degradation; (S)-allantoin from urate: step 3/3.</text>
</comment>
<dbReference type="PANTHER" id="PTHR43466:SF1">
    <property type="entry name" value="2-OXO-4-HYDROXY-4-CARBOXY-5-UREIDOIMIDAZOLINE DECARBOXYLASE-RELATED"/>
    <property type="match status" value="1"/>
</dbReference>
<dbReference type="GO" id="GO:0051997">
    <property type="term" value="F:2-oxo-4-hydroxy-4-carboxy-5-ureidoimidazoline decarboxylase activity"/>
    <property type="evidence" value="ECO:0007669"/>
    <property type="project" value="UniProtKB-EC"/>
</dbReference>
<dbReference type="SUPFAM" id="SSF158694">
    <property type="entry name" value="UraD-Like"/>
    <property type="match status" value="1"/>
</dbReference>
<dbReference type="NCBIfam" id="NF010372">
    <property type="entry name" value="PRK13798.1"/>
    <property type="match status" value="1"/>
</dbReference>
<dbReference type="AlphaFoldDB" id="A0AA90NIQ8"/>
<protein>
    <recommendedName>
        <fullName evidence="3">2-oxo-4-hydroxy-4-carboxy-5-ureidoimidazoline decarboxylase</fullName>
        <ecNumber evidence="3">4.1.1.97</ecNumber>
    </recommendedName>
</protein>
<dbReference type="EC" id="4.1.1.97" evidence="3"/>
<evidence type="ECO:0000256" key="1">
    <source>
        <dbReference type="ARBA" id="ARBA00001163"/>
    </source>
</evidence>
<evidence type="ECO:0000313" key="9">
    <source>
        <dbReference type="Proteomes" id="UP001178281"/>
    </source>
</evidence>
<proteinExistence type="predicted"/>
<dbReference type="Proteomes" id="UP001178281">
    <property type="component" value="Unassembled WGS sequence"/>
</dbReference>
<dbReference type="InterPro" id="IPR036778">
    <property type="entry name" value="OHCU_decarboxylase_sf"/>
</dbReference>
<keyword evidence="4" id="KW-0659">Purine metabolism</keyword>
<evidence type="ECO:0000259" key="7">
    <source>
        <dbReference type="Pfam" id="PF09349"/>
    </source>
</evidence>
<dbReference type="NCBIfam" id="TIGR03180">
    <property type="entry name" value="UraD_2"/>
    <property type="match status" value="1"/>
</dbReference>